<evidence type="ECO:0000256" key="7">
    <source>
        <dbReference type="ARBA" id="ARBA00034247"/>
    </source>
</evidence>
<keyword evidence="4 8" id="KW-0812">Transmembrane</keyword>
<dbReference type="InterPro" id="IPR000014">
    <property type="entry name" value="PAS"/>
</dbReference>
<dbReference type="GO" id="GO:0000155">
    <property type="term" value="F:phosphorelay sensor kinase activity"/>
    <property type="evidence" value="ECO:0007669"/>
    <property type="project" value="InterPro"/>
</dbReference>
<dbReference type="PROSITE" id="PS50887">
    <property type="entry name" value="GGDEF"/>
    <property type="match status" value="1"/>
</dbReference>
<dbReference type="InterPro" id="IPR000700">
    <property type="entry name" value="PAS-assoc_C"/>
</dbReference>
<dbReference type="Pfam" id="PF07694">
    <property type="entry name" value="5TM-5TMR_LYT"/>
    <property type="match status" value="1"/>
</dbReference>
<dbReference type="NCBIfam" id="TIGR00229">
    <property type="entry name" value="sensory_box"/>
    <property type="match status" value="1"/>
</dbReference>
<evidence type="ECO:0000256" key="3">
    <source>
        <dbReference type="ARBA" id="ARBA00022475"/>
    </source>
</evidence>
<evidence type="ECO:0000256" key="2">
    <source>
        <dbReference type="ARBA" id="ARBA00012528"/>
    </source>
</evidence>
<dbReference type="PROSITE" id="PS50112">
    <property type="entry name" value="PAS"/>
    <property type="match status" value="1"/>
</dbReference>
<gene>
    <name evidence="12" type="ORF">SAMN02983003_3656</name>
</gene>
<dbReference type="GO" id="GO:0005886">
    <property type="term" value="C:plasma membrane"/>
    <property type="evidence" value="ECO:0007669"/>
    <property type="project" value="UniProtKB-SubCell"/>
</dbReference>
<evidence type="ECO:0000313" key="13">
    <source>
        <dbReference type="Proteomes" id="UP000183447"/>
    </source>
</evidence>
<keyword evidence="6 8" id="KW-0472">Membrane</keyword>
<dbReference type="InterPro" id="IPR013656">
    <property type="entry name" value="PAS_4"/>
</dbReference>
<feature type="transmembrane region" description="Helical" evidence="8">
    <location>
        <begin position="159"/>
        <end position="184"/>
    </location>
</feature>
<dbReference type="Pfam" id="PF08448">
    <property type="entry name" value="PAS_4"/>
    <property type="match status" value="1"/>
</dbReference>
<sequence length="639" mass="69812">MNALWYGLLANLAVVAIFVMAWTHLRDYLNFLKPRAEALAFGTHMGIAAIFAMSVPVELAPGVIFDLRPTIASLASFFGGPMAALVFGVIAASYRLWLGGAGAISGVIGLLVPLGVGLLGHFLLRNRETKVWHIAVLAATTVTTTLIGITALASPFRQAALTAIALPRGLILIVATIISGLALLQDKRRRAAEQQNRMYRTIIETLPDSLNVKDIDGHFLAANPASAKMLGVASPDVLIGRSFRDFYPPETADDIAASERAALLSDRPAVIDHDVVTADGVTRRLATLKVPLRDAAGSLIGIITHNRDVSDRHGLELKLEQSRQQLEFALTHMSDGVAMFDAEGRLSYCNEQYRKAFPLTGHLRVPGTPIRTILRAVIEKDEQTIPGDPANWIEAIAGQLFANAEEEVHMTDGRWLRISTRPTDSGTAMVVVTDITQFKLTETDLMRVNDRLRREASTDALTGLMNRRAMDEALAAEIALSIRNDQPISVILLDIDLFKPFNDRYGHQAGDECLKTISQCFRDVFRRSGDIVARYGGEEFLAILPDTDEDGAYHLANAFRARLNGVALPHQDSPRGIVTASLGIATYGRGDELRRASDLVARADEALYGAKRAGRDRINGWHRRMGERRRGGHVADIDA</sequence>
<dbReference type="PROSITE" id="PS50113">
    <property type="entry name" value="PAC"/>
    <property type="match status" value="1"/>
</dbReference>
<dbReference type="EMBL" id="FPKU01000003">
    <property type="protein sequence ID" value="SFZ86474.1"/>
    <property type="molecule type" value="Genomic_DNA"/>
</dbReference>
<dbReference type="InterPro" id="IPR035965">
    <property type="entry name" value="PAS-like_dom_sf"/>
</dbReference>
<comment type="catalytic activity">
    <reaction evidence="7">
        <text>2 GTP = 3',3'-c-di-GMP + 2 diphosphate</text>
        <dbReference type="Rhea" id="RHEA:24898"/>
        <dbReference type="ChEBI" id="CHEBI:33019"/>
        <dbReference type="ChEBI" id="CHEBI:37565"/>
        <dbReference type="ChEBI" id="CHEBI:58805"/>
        <dbReference type="EC" id="2.7.7.65"/>
    </reaction>
</comment>
<protein>
    <recommendedName>
        <fullName evidence="2">diguanylate cyclase</fullName>
        <ecNumber evidence="2">2.7.7.65</ecNumber>
    </recommendedName>
</protein>
<evidence type="ECO:0000256" key="6">
    <source>
        <dbReference type="ARBA" id="ARBA00023136"/>
    </source>
</evidence>
<evidence type="ECO:0000259" key="9">
    <source>
        <dbReference type="PROSITE" id="PS50112"/>
    </source>
</evidence>
<dbReference type="AlphaFoldDB" id="A0A1K2I256"/>
<evidence type="ECO:0000256" key="4">
    <source>
        <dbReference type="ARBA" id="ARBA00022692"/>
    </source>
</evidence>
<dbReference type="EC" id="2.7.7.65" evidence="2"/>
<feature type="transmembrane region" description="Helical" evidence="8">
    <location>
        <begin position="103"/>
        <end position="124"/>
    </location>
</feature>
<dbReference type="NCBIfam" id="TIGR00254">
    <property type="entry name" value="GGDEF"/>
    <property type="match status" value="1"/>
</dbReference>
<dbReference type="SUPFAM" id="SSF55785">
    <property type="entry name" value="PYP-like sensor domain (PAS domain)"/>
    <property type="match status" value="2"/>
</dbReference>
<dbReference type="Gene3D" id="3.30.70.270">
    <property type="match status" value="1"/>
</dbReference>
<name>A0A1K2I256_9HYPH</name>
<evidence type="ECO:0000256" key="8">
    <source>
        <dbReference type="SAM" id="Phobius"/>
    </source>
</evidence>
<organism evidence="12 13">
    <name type="scientific">Devosia enhydra</name>
    <dbReference type="NCBI Taxonomy" id="665118"/>
    <lineage>
        <taxon>Bacteria</taxon>
        <taxon>Pseudomonadati</taxon>
        <taxon>Pseudomonadota</taxon>
        <taxon>Alphaproteobacteria</taxon>
        <taxon>Hyphomicrobiales</taxon>
        <taxon>Devosiaceae</taxon>
        <taxon>Devosia</taxon>
    </lineage>
</organism>
<feature type="domain" description="PAC" evidence="10">
    <location>
        <begin position="269"/>
        <end position="321"/>
    </location>
</feature>
<dbReference type="CDD" id="cd01949">
    <property type="entry name" value="GGDEF"/>
    <property type="match status" value="1"/>
</dbReference>
<evidence type="ECO:0000256" key="1">
    <source>
        <dbReference type="ARBA" id="ARBA00004651"/>
    </source>
</evidence>
<evidence type="ECO:0000259" key="11">
    <source>
        <dbReference type="PROSITE" id="PS50887"/>
    </source>
</evidence>
<dbReference type="FunFam" id="3.30.70.270:FF:000001">
    <property type="entry name" value="Diguanylate cyclase domain protein"/>
    <property type="match status" value="1"/>
</dbReference>
<dbReference type="Pfam" id="PF00990">
    <property type="entry name" value="GGDEF"/>
    <property type="match status" value="1"/>
</dbReference>
<accession>A0A1K2I256</accession>
<dbReference type="SMART" id="SM00267">
    <property type="entry name" value="GGDEF"/>
    <property type="match status" value="1"/>
</dbReference>
<feature type="transmembrane region" description="Helical" evidence="8">
    <location>
        <begin position="77"/>
        <end position="97"/>
    </location>
</feature>
<feature type="domain" description="PAS" evidence="9">
    <location>
        <begin position="195"/>
        <end position="266"/>
    </location>
</feature>
<evidence type="ECO:0000313" key="12">
    <source>
        <dbReference type="EMBL" id="SFZ86474.1"/>
    </source>
</evidence>
<evidence type="ECO:0000256" key="5">
    <source>
        <dbReference type="ARBA" id="ARBA00022989"/>
    </source>
</evidence>
<feature type="transmembrane region" description="Helical" evidence="8">
    <location>
        <begin position="5"/>
        <end position="25"/>
    </location>
</feature>
<feature type="transmembrane region" description="Helical" evidence="8">
    <location>
        <begin position="131"/>
        <end position="153"/>
    </location>
</feature>
<dbReference type="GO" id="GO:0052621">
    <property type="term" value="F:diguanylate cyclase activity"/>
    <property type="evidence" value="ECO:0007669"/>
    <property type="project" value="UniProtKB-EC"/>
</dbReference>
<dbReference type="SMART" id="SM00091">
    <property type="entry name" value="PAS"/>
    <property type="match status" value="2"/>
</dbReference>
<dbReference type="Gene3D" id="1.10.1760.20">
    <property type="match status" value="1"/>
</dbReference>
<dbReference type="InterPro" id="IPR029787">
    <property type="entry name" value="Nucleotide_cyclase"/>
</dbReference>
<proteinExistence type="predicted"/>
<dbReference type="OrthoDB" id="9812260at2"/>
<dbReference type="Pfam" id="PF12860">
    <property type="entry name" value="PAS_7"/>
    <property type="match status" value="1"/>
</dbReference>
<dbReference type="Proteomes" id="UP000183447">
    <property type="component" value="Unassembled WGS sequence"/>
</dbReference>
<comment type="subcellular location">
    <subcellularLocation>
        <location evidence="1">Cell membrane</location>
        <topology evidence="1">Multi-pass membrane protein</topology>
    </subcellularLocation>
</comment>
<feature type="domain" description="GGDEF" evidence="11">
    <location>
        <begin position="486"/>
        <end position="623"/>
    </location>
</feature>
<dbReference type="InterPro" id="IPR043128">
    <property type="entry name" value="Rev_trsase/Diguanyl_cyclase"/>
</dbReference>
<dbReference type="PANTHER" id="PTHR45138:SF9">
    <property type="entry name" value="DIGUANYLATE CYCLASE DGCM-RELATED"/>
    <property type="match status" value="1"/>
</dbReference>
<dbReference type="InterPro" id="IPR050469">
    <property type="entry name" value="Diguanylate_Cyclase"/>
</dbReference>
<evidence type="ECO:0000259" key="10">
    <source>
        <dbReference type="PROSITE" id="PS50113"/>
    </source>
</evidence>
<keyword evidence="13" id="KW-1185">Reference proteome</keyword>
<keyword evidence="5 8" id="KW-1133">Transmembrane helix</keyword>
<dbReference type="STRING" id="665118.SAMN02983003_3656"/>
<keyword evidence="3" id="KW-1003">Cell membrane</keyword>
<dbReference type="CDD" id="cd00130">
    <property type="entry name" value="PAS"/>
    <property type="match status" value="1"/>
</dbReference>
<dbReference type="GO" id="GO:0071555">
    <property type="term" value="P:cell wall organization"/>
    <property type="evidence" value="ECO:0007669"/>
    <property type="project" value="InterPro"/>
</dbReference>
<dbReference type="Gene3D" id="3.30.450.20">
    <property type="entry name" value="PAS domain"/>
    <property type="match status" value="2"/>
</dbReference>
<dbReference type="InterPro" id="IPR000160">
    <property type="entry name" value="GGDEF_dom"/>
</dbReference>
<dbReference type="InterPro" id="IPR011620">
    <property type="entry name" value="Sig_transdc_His_kinase_LytS_TM"/>
</dbReference>
<dbReference type="SUPFAM" id="SSF55073">
    <property type="entry name" value="Nucleotide cyclase"/>
    <property type="match status" value="1"/>
</dbReference>
<reference evidence="12 13" key="1">
    <citation type="submission" date="2016-11" db="EMBL/GenBank/DDBJ databases">
        <authorList>
            <person name="Jaros S."/>
            <person name="Januszkiewicz K."/>
            <person name="Wedrychowicz H."/>
        </authorList>
    </citation>
    <scope>NUCLEOTIDE SEQUENCE [LARGE SCALE GENOMIC DNA]</scope>
    <source>
        <strain evidence="12 13">ATCC 23634</strain>
    </source>
</reference>
<feature type="transmembrane region" description="Helical" evidence="8">
    <location>
        <begin position="45"/>
        <end position="65"/>
    </location>
</feature>
<dbReference type="PANTHER" id="PTHR45138">
    <property type="entry name" value="REGULATORY COMPONENTS OF SENSORY TRANSDUCTION SYSTEM"/>
    <property type="match status" value="1"/>
</dbReference>
<dbReference type="RefSeq" id="WP_072346056.1">
    <property type="nucleotide sequence ID" value="NZ_FPKU01000003.1"/>
</dbReference>